<sequence>MKRILPLLIIISFTALNTAAQYYNGQVRIDSLDRSFLFQVTDATPRLHAHRFYTWFKSGRIHTTEGGYYGKLLHGYYKVVDKERRLLEEGRFKQGRRVSAWRTWHENGRLKTITRKRFWDGAWRIDAYAPDGQRIKKGVEKNNQFTGRQVEMVKDSAVVVLYKKGIRQPAAKK</sequence>
<evidence type="ECO:0000313" key="2">
    <source>
        <dbReference type="EMBL" id="MCD2424450.1"/>
    </source>
</evidence>
<proteinExistence type="predicted"/>
<dbReference type="Gene3D" id="3.90.930.1">
    <property type="match status" value="1"/>
</dbReference>
<feature type="signal peptide" evidence="1">
    <location>
        <begin position="1"/>
        <end position="19"/>
    </location>
</feature>
<evidence type="ECO:0008006" key="4">
    <source>
        <dbReference type="Google" id="ProtNLM"/>
    </source>
</evidence>
<name>A0ABS8PU83_9BACT</name>
<feature type="chain" id="PRO_5045445092" description="MORN repeat variant" evidence="1">
    <location>
        <begin position="20"/>
        <end position="173"/>
    </location>
</feature>
<gene>
    <name evidence="2" type="ORF">LQ567_16845</name>
</gene>
<dbReference type="RefSeq" id="WP_231006358.1">
    <property type="nucleotide sequence ID" value="NZ_JAJNEC010000005.1"/>
</dbReference>
<dbReference type="Proteomes" id="UP001199816">
    <property type="component" value="Unassembled WGS sequence"/>
</dbReference>
<protein>
    <recommendedName>
        <fullName evidence="4">MORN repeat variant</fullName>
    </recommendedName>
</protein>
<evidence type="ECO:0000256" key="1">
    <source>
        <dbReference type="SAM" id="SignalP"/>
    </source>
</evidence>
<keyword evidence="3" id="KW-1185">Reference proteome</keyword>
<comment type="caution">
    <text evidence="2">The sequence shown here is derived from an EMBL/GenBank/DDBJ whole genome shotgun (WGS) entry which is preliminary data.</text>
</comment>
<accession>A0ABS8PU83</accession>
<dbReference type="SUPFAM" id="SSF82185">
    <property type="entry name" value="Histone H3 K4-specific methyltransferase SET7/9 N-terminal domain"/>
    <property type="match status" value="1"/>
</dbReference>
<keyword evidence="1" id="KW-0732">Signal</keyword>
<reference evidence="2 3" key="1">
    <citation type="submission" date="2021-11" db="EMBL/GenBank/DDBJ databases">
        <title>Genomic of Niabella pedocola.</title>
        <authorList>
            <person name="Wu T."/>
        </authorList>
    </citation>
    <scope>NUCLEOTIDE SEQUENCE [LARGE SCALE GENOMIC DNA]</scope>
    <source>
        <strain evidence="2 3">JCM 31011</strain>
    </source>
</reference>
<organism evidence="2 3">
    <name type="scientific">Niabella pedocola</name>
    <dbReference type="NCBI Taxonomy" id="1752077"/>
    <lineage>
        <taxon>Bacteria</taxon>
        <taxon>Pseudomonadati</taxon>
        <taxon>Bacteroidota</taxon>
        <taxon>Chitinophagia</taxon>
        <taxon>Chitinophagales</taxon>
        <taxon>Chitinophagaceae</taxon>
        <taxon>Niabella</taxon>
    </lineage>
</organism>
<dbReference type="EMBL" id="JAJNEC010000005">
    <property type="protein sequence ID" value="MCD2424450.1"/>
    <property type="molecule type" value="Genomic_DNA"/>
</dbReference>
<evidence type="ECO:0000313" key="3">
    <source>
        <dbReference type="Proteomes" id="UP001199816"/>
    </source>
</evidence>